<feature type="region of interest" description="Disordered" evidence="1">
    <location>
        <begin position="77"/>
        <end position="102"/>
    </location>
</feature>
<evidence type="ECO:0000256" key="1">
    <source>
        <dbReference type="SAM" id="MobiDB-lite"/>
    </source>
</evidence>
<dbReference type="HOGENOM" id="CLU_2273321_0_0_0"/>
<organism evidence="2 3">
    <name type="scientific">Gemmatirosa kalamazoonensis</name>
    <dbReference type="NCBI Taxonomy" id="861299"/>
    <lineage>
        <taxon>Bacteria</taxon>
        <taxon>Pseudomonadati</taxon>
        <taxon>Gemmatimonadota</taxon>
        <taxon>Gemmatimonadia</taxon>
        <taxon>Gemmatimonadales</taxon>
        <taxon>Gemmatimonadaceae</taxon>
        <taxon>Gemmatirosa</taxon>
    </lineage>
</organism>
<dbReference type="InParanoid" id="W0RF73"/>
<dbReference type="AlphaFoldDB" id="W0RF73"/>
<protein>
    <submittedName>
        <fullName evidence="2">Uncharacterized protein</fullName>
    </submittedName>
</protein>
<proteinExistence type="predicted"/>
<dbReference type="KEGG" id="gba:J421_1909"/>
<gene>
    <name evidence="2" type="ORF">J421_1909</name>
</gene>
<evidence type="ECO:0000313" key="2">
    <source>
        <dbReference type="EMBL" id="AHG89446.1"/>
    </source>
</evidence>
<dbReference type="RefSeq" id="WP_025410944.1">
    <property type="nucleotide sequence ID" value="NZ_CP007128.1"/>
</dbReference>
<evidence type="ECO:0000313" key="3">
    <source>
        <dbReference type="Proteomes" id="UP000019151"/>
    </source>
</evidence>
<dbReference type="STRING" id="861299.J421_1909"/>
<sequence length="102" mass="11666">MDVRGEEFSFIDAGRTFRCRIENSRTRAGDAWWWFEVSTEQYERHAPFRAEASDTPAGVRARVVAYYDDLLARRAAPAQGRWHQRPRVAPAATQSVNPTPVT</sequence>
<reference evidence="2 3" key="1">
    <citation type="journal article" date="2014" name="Genome Announc.">
        <title>Genome Sequence and Methylome of Soil Bacterium Gemmatirosa kalamazoonensis KBS708T, a Member of the Rarely Cultivated Gemmatimonadetes Phylum.</title>
        <authorList>
            <person name="Debruyn J.M."/>
            <person name="Radosevich M."/>
            <person name="Wommack K.E."/>
            <person name="Polson S.W."/>
            <person name="Hauser L.J."/>
            <person name="Fawaz M.N."/>
            <person name="Korlach J."/>
            <person name="Tsai Y.C."/>
        </authorList>
    </citation>
    <scope>NUCLEOTIDE SEQUENCE [LARGE SCALE GENOMIC DNA]</scope>
    <source>
        <strain evidence="2 3">KBS708</strain>
    </source>
</reference>
<accession>W0RF73</accession>
<name>W0RF73_9BACT</name>
<keyword evidence="3" id="KW-1185">Reference proteome</keyword>
<dbReference type="Proteomes" id="UP000019151">
    <property type="component" value="Chromosome"/>
</dbReference>
<dbReference type="EMBL" id="CP007128">
    <property type="protein sequence ID" value="AHG89446.1"/>
    <property type="molecule type" value="Genomic_DNA"/>
</dbReference>
<feature type="compositionally biased region" description="Polar residues" evidence="1">
    <location>
        <begin position="92"/>
        <end position="102"/>
    </location>
</feature>